<protein>
    <submittedName>
        <fullName evidence="5">Methyltransferase domain-containing protein</fullName>
    </submittedName>
</protein>
<dbReference type="InterPro" id="IPR029063">
    <property type="entry name" value="SAM-dependent_MTases_sf"/>
</dbReference>
<evidence type="ECO:0000256" key="1">
    <source>
        <dbReference type="ARBA" id="ARBA00022603"/>
    </source>
</evidence>
<sequence length="259" mass="28358">MMPLPGLPDLSVRRPDTVELMDLPDCDLDALHRTYRGFAVVNPVVAGWQLTYRTLIRPLLAESRSASILDIGSGGGDVARALAQRARRDGFTVRVTALDPDARAHRWACGRRQVPGLDYRRGTSGDLVRAGRRFDVVLSNHLLHHLDPGALEAVLADSEALAVRRVIHSDIRRGPVAYGLFSAGAGLATPLFPGSFIRADGLASIRRSYTPAELAAVLRPGWRVQTQPPWRNLAVWDAARDAVRDAVWEAVWEAAPDAR</sequence>
<dbReference type="EMBL" id="JBDXMX010000003">
    <property type="protein sequence ID" value="MEO9247673.1"/>
    <property type="molecule type" value="Genomic_DNA"/>
</dbReference>
<reference evidence="5 6" key="1">
    <citation type="submission" date="2024-05" db="EMBL/GenBank/DDBJ databases">
        <authorList>
            <person name="Yi C."/>
        </authorList>
    </citation>
    <scope>NUCLEOTIDE SEQUENCE [LARGE SCALE GENOMIC DNA]</scope>
    <source>
        <strain evidence="5 6">XS13</strain>
    </source>
</reference>
<dbReference type="SUPFAM" id="SSF53335">
    <property type="entry name" value="S-adenosyl-L-methionine-dependent methyltransferases"/>
    <property type="match status" value="1"/>
</dbReference>
<dbReference type="RefSeq" id="WP_347920336.1">
    <property type="nucleotide sequence ID" value="NZ_JBDXMX010000003.1"/>
</dbReference>
<accession>A0ABV0II60</accession>
<keyword evidence="3" id="KW-0949">S-adenosyl-L-methionine</keyword>
<keyword evidence="1 5" id="KW-0489">Methyltransferase</keyword>
<gene>
    <name evidence="5" type="ORF">ABDK96_08280</name>
</gene>
<dbReference type="PANTHER" id="PTHR43464:SF19">
    <property type="entry name" value="UBIQUINONE BIOSYNTHESIS O-METHYLTRANSFERASE, MITOCHONDRIAL"/>
    <property type="match status" value="1"/>
</dbReference>
<feature type="domain" description="Methyltransferase" evidence="4">
    <location>
        <begin position="68"/>
        <end position="157"/>
    </location>
</feature>
<evidence type="ECO:0000313" key="6">
    <source>
        <dbReference type="Proteomes" id="UP001484097"/>
    </source>
</evidence>
<keyword evidence="2" id="KW-0808">Transferase</keyword>
<evidence type="ECO:0000313" key="5">
    <source>
        <dbReference type="EMBL" id="MEO9247673.1"/>
    </source>
</evidence>
<dbReference type="PANTHER" id="PTHR43464">
    <property type="entry name" value="METHYLTRANSFERASE"/>
    <property type="match status" value="1"/>
</dbReference>
<dbReference type="GO" id="GO:0008168">
    <property type="term" value="F:methyltransferase activity"/>
    <property type="evidence" value="ECO:0007669"/>
    <property type="project" value="UniProtKB-KW"/>
</dbReference>
<keyword evidence="6" id="KW-1185">Reference proteome</keyword>
<name>A0ABV0II60_9MICC</name>
<evidence type="ECO:0000259" key="4">
    <source>
        <dbReference type="Pfam" id="PF13649"/>
    </source>
</evidence>
<comment type="caution">
    <text evidence="5">The sequence shown here is derived from an EMBL/GenBank/DDBJ whole genome shotgun (WGS) entry which is preliminary data.</text>
</comment>
<dbReference type="Pfam" id="PF13649">
    <property type="entry name" value="Methyltransf_25"/>
    <property type="match status" value="1"/>
</dbReference>
<proteinExistence type="predicted"/>
<organism evidence="5 6">
    <name type="scientific">Citricoccus nitrophenolicus</name>
    <dbReference type="NCBI Taxonomy" id="863575"/>
    <lineage>
        <taxon>Bacteria</taxon>
        <taxon>Bacillati</taxon>
        <taxon>Actinomycetota</taxon>
        <taxon>Actinomycetes</taxon>
        <taxon>Micrococcales</taxon>
        <taxon>Micrococcaceae</taxon>
        <taxon>Citricoccus</taxon>
    </lineage>
</organism>
<dbReference type="NCBIfam" id="NF004851">
    <property type="entry name" value="PRK06202.1"/>
    <property type="match status" value="1"/>
</dbReference>
<evidence type="ECO:0000256" key="2">
    <source>
        <dbReference type="ARBA" id="ARBA00022679"/>
    </source>
</evidence>
<evidence type="ECO:0000256" key="3">
    <source>
        <dbReference type="ARBA" id="ARBA00022691"/>
    </source>
</evidence>
<dbReference type="Proteomes" id="UP001484097">
    <property type="component" value="Unassembled WGS sequence"/>
</dbReference>
<dbReference type="GO" id="GO:0032259">
    <property type="term" value="P:methylation"/>
    <property type="evidence" value="ECO:0007669"/>
    <property type="project" value="UniProtKB-KW"/>
</dbReference>
<dbReference type="InterPro" id="IPR041698">
    <property type="entry name" value="Methyltransf_25"/>
</dbReference>
<dbReference type="Gene3D" id="3.40.50.150">
    <property type="entry name" value="Vaccinia Virus protein VP39"/>
    <property type="match status" value="1"/>
</dbReference>